<feature type="compositionally biased region" description="Basic and acidic residues" evidence="1">
    <location>
        <begin position="235"/>
        <end position="246"/>
    </location>
</feature>
<evidence type="ECO:0000256" key="1">
    <source>
        <dbReference type="SAM" id="MobiDB-lite"/>
    </source>
</evidence>
<accession>A0A0G4HY00</accession>
<feature type="compositionally biased region" description="Basic and acidic residues" evidence="1">
    <location>
        <begin position="461"/>
        <end position="491"/>
    </location>
</feature>
<feature type="region of interest" description="Disordered" evidence="1">
    <location>
        <begin position="419"/>
        <end position="512"/>
    </location>
</feature>
<dbReference type="AlphaFoldDB" id="A0A0G4HY00"/>
<dbReference type="PANTHER" id="PTHR23159:SF31">
    <property type="entry name" value="CENTROSOME-ASSOCIATED PROTEIN CEP250 ISOFORM X1"/>
    <property type="match status" value="1"/>
</dbReference>
<feature type="region of interest" description="Disordered" evidence="1">
    <location>
        <begin position="120"/>
        <end position="145"/>
    </location>
</feature>
<proteinExistence type="predicted"/>
<dbReference type="EMBL" id="CDMZ01004320">
    <property type="protein sequence ID" value="CEM49388.1"/>
    <property type="molecule type" value="Genomic_DNA"/>
</dbReference>
<feature type="region of interest" description="Disordered" evidence="1">
    <location>
        <begin position="235"/>
        <end position="257"/>
    </location>
</feature>
<dbReference type="PANTHER" id="PTHR23159">
    <property type="entry name" value="CENTROSOMAL PROTEIN 2"/>
    <property type="match status" value="1"/>
</dbReference>
<feature type="compositionally biased region" description="Basic and acidic residues" evidence="1">
    <location>
        <begin position="120"/>
        <end position="135"/>
    </location>
</feature>
<gene>
    <name evidence="2" type="ORF">Cvel_9387</name>
</gene>
<evidence type="ECO:0000313" key="2">
    <source>
        <dbReference type="EMBL" id="CEM49388.1"/>
    </source>
</evidence>
<protein>
    <submittedName>
        <fullName evidence="2">Uncharacterized protein</fullName>
    </submittedName>
</protein>
<feature type="region of interest" description="Disordered" evidence="1">
    <location>
        <begin position="332"/>
        <end position="402"/>
    </location>
</feature>
<sequence>MNKMRNNKTPAPNKAASMQDLRLLRSGDDVFRSCTCEAGRELSKFHSKVKETLEETARRLEVMGEEEKFLVETLKSFEGLSQETEAKRLALEALRTELTHAETETAELRRSASAREKILAESERGVREAEERAESLEEENKETRQRIGKVREEVALLRTAVSSNKAVAESRTAEAKVAHQTAAGSLKAAEAQRERLAKELEEAEKAVEKSEAALSSLPERVERLRTEVDRLTKEDHQIRQELRDAETATNSAKETEREAAAELEHAKMQEREIEVCRREVAELRAAASAEEEALRAAEGRHAEAEAELGTRRRALLSELEFLFGSVWQHTKVGGPGGSSVAATGVTTPLAVPPDSSQKRQKDSISPTYSDWEDVGGDGQRVSSTPDKDKDTTTSTETPLRVSERADVRALCYRLEAAEREVNARRRGLQSMGESAGGGEEGESAVEAKRLTSASRQKRTRLKELQEVLRGLQREHREREKEKEKEKSDSKRPAVGSKLSFSSSTSAKVVHPP</sequence>
<dbReference type="VEuPathDB" id="CryptoDB:Cvel_9387"/>
<organism evidence="2">
    <name type="scientific">Chromera velia CCMP2878</name>
    <dbReference type="NCBI Taxonomy" id="1169474"/>
    <lineage>
        <taxon>Eukaryota</taxon>
        <taxon>Sar</taxon>
        <taxon>Alveolata</taxon>
        <taxon>Colpodellida</taxon>
        <taxon>Chromeraceae</taxon>
        <taxon>Chromera</taxon>
    </lineage>
</organism>
<name>A0A0G4HY00_9ALVE</name>
<reference evidence="2" key="1">
    <citation type="submission" date="2014-11" db="EMBL/GenBank/DDBJ databases">
        <authorList>
            <person name="Otto D Thomas"/>
            <person name="Naeem Raeece"/>
        </authorList>
    </citation>
    <scope>NUCLEOTIDE SEQUENCE</scope>
</reference>
<feature type="compositionally biased region" description="Low complexity" evidence="1">
    <location>
        <begin position="496"/>
        <end position="505"/>
    </location>
</feature>